<feature type="transmembrane region" description="Helical" evidence="2">
    <location>
        <begin position="70"/>
        <end position="92"/>
    </location>
</feature>
<keyword evidence="2" id="KW-1133">Transmembrane helix</keyword>
<evidence type="ECO:0000256" key="1">
    <source>
        <dbReference type="SAM" id="MobiDB-lite"/>
    </source>
</evidence>
<dbReference type="EMBL" id="MFBS01000020">
    <property type="protein sequence ID" value="OGE09268.1"/>
    <property type="molecule type" value="Genomic_DNA"/>
</dbReference>
<dbReference type="Proteomes" id="UP000179227">
    <property type="component" value="Unassembled WGS sequence"/>
</dbReference>
<proteinExistence type="predicted"/>
<organism evidence="3 4">
    <name type="scientific">Candidatus Curtissbacteria bacterium RIFCSPLOWO2_01_FULL_42_26</name>
    <dbReference type="NCBI Taxonomy" id="1797729"/>
    <lineage>
        <taxon>Bacteria</taxon>
        <taxon>Candidatus Curtissiibacteriota</taxon>
    </lineage>
</organism>
<keyword evidence="2" id="KW-0812">Transmembrane</keyword>
<feature type="compositionally biased region" description="Polar residues" evidence="1">
    <location>
        <begin position="1"/>
        <end position="11"/>
    </location>
</feature>
<name>A0A1F5HYN0_9BACT</name>
<comment type="caution">
    <text evidence="3">The sequence shown here is derived from an EMBL/GenBank/DDBJ whole genome shotgun (WGS) entry which is preliminary data.</text>
</comment>
<gene>
    <name evidence="3" type="ORF">A3A60_04020</name>
</gene>
<evidence type="ECO:0000313" key="4">
    <source>
        <dbReference type="Proteomes" id="UP000179227"/>
    </source>
</evidence>
<feature type="compositionally biased region" description="Low complexity" evidence="1">
    <location>
        <begin position="12"/>
        <end position="25"/>
    </location>
</feature>
<accession>A0A1F5HYN0</accession>
<feature type="transmembrane region" description="Helical" evidence="2">
    <location>
        <begin position="34"/>
        <end position="54"/>
    </location>
</feature>
<feature type="region of interest" description="Disordered" evidence="1">
    <location>
        <begin position="1"/>
        <end position="30"/>
    </location>
</feature>
<evidence type="ECO:0000256" key="2">
    <source>
        <dbReference type="SAM" id="Phobius"/>
    </source>
</evidence>
<protein>
    <submittedName>
        <fullName evidence="3">Uncharacterized protein</fullName>
    </submittedName>
</protein>
<sequence>MQPSNNSDPLQKSNISNSISSKANSPTKTKHSNLPLALIVLGVVETIITALYLLKISQIYQKLDVRLTNTLYIAIIFLLLLTALAILQTIYGFKLKKINKVLGMLPPEHRKFAILILAALPTIMLLSISILFILFNRL</sequence>
<reference evidence="3 4" key="1">
    <citation type="journal article" date="2016" name="Nat. Commun.">
        <title>Thousands of microbial genomes shed light on interconnected biogeochemical processes in an aquifer system.</title>
        <authorList>
            <person name="Anantharaman K."/>
            <person name="Brown C.T."/>
            <person name="Hug L.A."/>
            <person name="Sharon I."/>
            <person name="Castelle C.J."/>
            <person name="Probst A.J."/>
            <person name="Thomas B.C."/>
            <person name="Singh A."/>
            <person name="Wilkins M.J."/>
            <person name="Karaoz U."/>
            <person name="Brodie E.L."/>
            <person name="Williams K.H."/>
            <person name="Hubbard S.S."/>
            <person name="Banfield J.F."/>
        </authorList>
    </citation>
    <scope>NUCLEOTIDE SEQUENCE [LARGE SCALE GENOMIC DNA]</scope>
</reference>
<feature type="transmembrane region" description="Helical" evidence="2">
    <location>
        <begin position="112"/>
        <end position="135"/>
    </location>
</feature>
<keyword evidence="2" id="KW-0472">Membrane</keyword>
<dbReference type="AlphaFoldDB" id="A0A1F5HYN0"/>
<evidence type="ECO:0000313" key="3">
    <source>
        <dbReference type="EMBL" id="OGE09268.1"/>
    </source>
</evidence>